<evidence type="ECO:0000313" key="2">
    <source>
        <dbReference type="EMBL" id="KXS09682.1"/>
    </source>
</evidence>
<feature type="region of interest" description="Disordered" evidence="1">
    <location>
        <begin position="46"/>
        <end position="81"/>
    </location>
</feature>
<sequence>MDRSMLHALRFASHLTLTRNTSTLQPTPPLLSFRISCEPALMAQMTTASPNRPSRYVSPRHPTPPGQSLPQPDTPLRAQNS</sequence>
<keyword evidence="3" id="KW-1185">Reference proteome</keyword>
<dbReference type="EMBL" id="KQ965855">
    <property type="protein sequence ID" value="KXS09682.1"/>
    <property type="molecule type" value="Genomic_DNA"/>
</dbReference>
<reference evidence="2 3" key="1">
    <citation type="journal article" date="2015" name="Genome Biol. Evol.">
        <title>Phylogenomic analyses indicate that early fungi evolved digesting cell walls of algal ancestors of land plants.</title>
        <authorList>
            <person name="Chang Y."/>
            <person name="Wang S."/>
            <person name="Sekimoto S."/>
            <person name="Aerts A.L."/>
            <person name="Choi C."/>
            <person name="Clum A."/>
            <person name="LaButti K.M."/>
            <person name="Lindquist E.A."/>
            <person name="Yee Ngan C."/>
            <person name="Ohm R.A."/>
            <person name="Salamov A.A."/>
            <person name="Grigoriev I.V."/>
            <person name="Spatafora J.W."/>
            <person name="Berbee M.L."/>
        </authorList>
    </citation>
    <scope>NUCLEOTIDE SEQUENCE [LARGE SCALE GENOMIC DNA]</scope>
    <source>
        <strain evidence="2 3">JEL478</strain>
    </source>
</reference>
<accession>A0A138ZYU5</accession>
<name>A0A138ZYU5_GONPJ</name>
<protein>
    <submittedName>
        <fullName evidence="2">Uncharacterized protein</fullName>
    </submittedName>
</protein>
<proteinExistence type="predicted"/>
<evidence type="ECO:0000256" key="1">
    <source>
        <dbReference type="SAM" id="MobiDB-lite"/>
    </source>
</evidence>
<dbReference type="AlphaFoldDB" id="A0A138ZYU5"/>
<evidence type="ECO:0000313" key="3">
    <source>
        <dbReference type="Proteomes" id="UP000070544"/>
    </source>
</evidence>
<dbReference type="Proteomes" id="UP000070544">
    <property type="component" value="Unassembled WGS sequence"/>
</dbReference>
<feature type="compositionally biased region" description="Polar residues" evidence="1">
    <location>
        <begin position="68"/>
        <end position="81"/>
    </location>
</feature>
<organism evidence="2 3">
    <name type="scientific">Gonapodya prolifera (strain JEL478)</name>
    <name type="common">Monoblepharis prolifera</name>
    <dbReference type="NCBI Taxonomy" id="1344416"/>
    <lineage>
        <taxon>Eukaryota</taxon>
        <taxon>Fungi</taxon>
        <taxon>Fungi incertae sedis</taxon>
        <taxon>Chytridiomycota</taxon>
        <taxon>Chytridiomycota incertae sedis</taxon>
        <taxon>Monoblepharidomycetes</taxon>
        <taxon>Monoblepharidales</taxon>
        <taxon>Gonapodyaceae</taxon>
        <taxon>Gonapodya</taxon>
    </lineage>
</organism>
<gene>
    <name evidence="2" type="ORF">M427DRAFT_63755</name>
</gene>